<dbReference type="SMART" id="SM01024">
    <property type="entry name" value="BCS1_N"/>
    <property type="match status" value="1"/>
</dbReference>
<dbReference type="Gene3D" id="3.40.50.300">
    <property type="entry name" value="P-loop containing nucleotide triphosphate hydrolases"/>
    <property type="match status" value="1"/>
</dbReference>
<name>A0A422QVR4_9RHOB</name>
<gene>
    <name evidence="3" type="ORF">A7A09_014155</name>
</gene>
<keyword evidence="1" id="KW-1133">Transmembrane helix</keyword>
<reference evidence="3" key="1">
    <citation type="submission" date="2018-05" db="EMBL/GenBank/DDBJ databases">
        <title>Reclassification of Methylarcula marina and Methylarcula terricola as Paracoccus methylarcula sp.nov., comb.nov. and Paracoccus terricola comb.nov.</title>
        <authorList>
            <person name="Shmareva M.N."/>
            <person name="Doronina N.V."/>
            <person name="Vasilenko O.V."/>
            <person name="Tarlachkov S.V."/>
            <person name="Trotsenko Y.A."/>
        </authorList>
    </citation>
    <scope>NUCLEOTIDE SEQUENCE [LARGE SCALE GENOMIC DNA]</scope>
    <source>
        <strain evidence="3">VKM B-2159</strain>
    </source>
</reference>
<dbReference type="GO" id="GO:0005524">
    <property type="term" value="F:ATP binding"/>
    <property type="evidence" value="ECO:0007669"/>
    <property type="project" value="InterPro"/>
</dbReference>
<evidence type="ECO:0000256" key="1">
    <source>
        <dbReference type="SAM" id="Phobius"/>
    </source>
</evidence>
<proteinExistence type="predicted"/>
<evidence type="ECO:0000259" key="2">
    <source>
        <dbReference type="SMART" id="SM01024"/>
    </source>
</evidence>
<dbReference type="OrthoDB" id="9809379at2"/>
<accession>A0A422QVR4</accession>
<keyword evidence="4" id="KW-1185">Reference proteome</keyword>
<dbReference type="SUPFAM" id="SSF52540">
    <property type="entry name" value="P-loop containing nucleoside triphosphate hydrolases"/>
    <property type="match status" value="1"/>
</dbReference>
<organism evidence="3 4">
    <name type="scientific">Paracoccus methylarcula</name>
    <dbReference type="NCBI Taxonomy" id="72022"/>
    <lineage>
        <taxon>Bacteria</taxon>
        <taxon>Pseudomonadati</taxon>
        <taxon>Pseudomonadota</taxon>
        <taxon>Alphaproteobacteria</taxon>
        <taxon>Rhodobacterales</taxon>
        <taxon>Paracoccaceae</taxon>
        <taxon>Paracoccus</taxon>
    </lineage>
</organism>
<keyword evidence="1" id="KW-0472">Membrane</keyword>
<protein>
    <recommendedName>
        <fullName evidence="2">BCS1 N-terminal domain-containing protein</fullName>
    </recommendedName>
</protein>
<evidence type="ECO:0000313" key="4">
    <source>
        <dbReference type="Proteomes" id="UP000238137"/>
    </source>
</evidence>
<dbReference type="RefSeq" id="WP_106692002.1">
    <property type="nucleotide sequence ID" value="NZ_PXNQ02000008.1"/>
</dbReference>
<dbReference type="PANTHER" id="PTHR23070">
    <property type="entry name" value="BCS1 AAA-TYPE ATPASE"/>
    <property type="match status" value="1"/>
</dbReference>
<sequence length="320" mass="36091">MFDSFQIWLGQMMLNDIFVGGIALGSIGIVMAAARIFAMMVDRLVSRRAWVRLTIDNRSAAYRHLCLWMETNRVLTGVKHVRATDNEWSNGTIDYAPAPGRHWFVMGGRLCYLRREIDEKSRVGGASRQRPMETLEVGMLFGGLSVIQDWIAEGAHIAATRDRRGPMLHVFKEGHWDDVGEIPRRSIASVIDEDHRANRVLDDMRWFYNASEWYSARGVPWRRGYLFHGPPGTGKSSLIRALASELDLDIAALDISRRNLTDEDLREGLMSAPCRCLISIEDVDAVFTGRDAGDRRYGISFSGLLNASMGWDPKKGGLWS</sequence>
<feature type="transmembrane region" description="Helical" evidence="1">
    <location>
        <begin position="17"/>
        <end position="38"/>
    </location>
</feature>
<dbReference type="InterPro" id="IPR027417">
    <property type="entry name" value="P-loop_NTPase"/>
</dbReference>
<dbReference type="AlphaFoldDB" id="A0A422QVR4"/>
<dbReference type="EMBL" id="PXNQ02000008">
    <property type="protein sequence ID" value="RNF34034.1"/>
    <property type="molecule type" value="Genomic_DNA"/>
</dbReference>
<dbReference type="InterPro" id="IPR050747">
    <property type="entry name" value="Mitochondrial_chaperone_BCS1"/>
</dbReference>
<evidence type="ECO:0000313" key="3">
    <source>
        <dbReference type="EMBL" id="RNF34034.1"/>
    </source>
</evidence>
<comment type="caution">
    <text evidence="3">The sequence shown here is derived from an EMBL/GenBank/DDBJ whole genome shotgun (WGS) entry which is preliminary data.</text>
</comment>
<dbReference type="Pfam" id="PF08740">
    <property type="entry name" value="BCS1_N"/>
    <property type="match status" value="1"/>
</dbReference>
<dbReference type="InterPro" id="IPR003959">
    <property type="entry name" value="ATPase_AAA_core"/>
</dbReference>
<keyword evidence="1" id="KW-0812">Transmembrane</keyword>
<dbReference type="GO" id="GO:0016887">
    <property type="term" value="F:ATP hydrolysis activity"/>
    <property type="evidence" value="ECO:0007669"/>
    <property type="project" value="InterPro"/>
</dbReference>
<dbReference type="Proteomes" id="UP000238137">
    <property type="component" value="Unassembled WGS sequence"/>
</dbReference>
<feature type="domain" description="BCS1 N-terminal" evidence="2">
    <location>
        <begin position="25"/>
        <end position="190"/>
    </location>
</feature>
<dbReference type="Pfam" id="PF00004">
    <property type="entry name" value="AAA"/>
    <property type="match status" value="1"/>
</dbReference>
<dbReference type="InterPro" id="IPR014851">
    <property type="entry name" value="BCS1_N"/>
</dbReference>